<dbReference type="SUPFAM" id="SSF49401">
    <property type="entry name" value="Bacterial adhesins"/>
    <property type="match status" value="1"/>
</dbReference>
<dbReference type="AlphaFoldDB" id="A0A3N8PRY3"/>
<dbReference type="InterPro" id="IPR000259">
    <property type="entry name" value="Adhesion_dom_fimbrial"/>
</dbReference>
<evidence type="ECO:0000313" key="4">
    <source>
        <dbReference type="EMBL" id="RQT14447.1"/>
    </source>
</evidence>
<accession>A0A3N8PRY3</accession>
<reference evidence="4 5" key="1">
    <citation type="submission" date="2018-08" db="EMBL/GenBank/DDBJ databases">
        <title>Comparative analysis of Burkholderia isolates from Puerto Rico.</title>
        <authorList>
            <person name="Hall C."/>
            <person name="Sahl J."/>
            <person name="Wagner D."/>
        </authorList>
    </citation>
    <scope>NUCLEOTIDE SEQUENCE [LARGE SCALE GENOMIC DNA]</scope>
    <source>
        <strain evidence="4 5">Bp9025</strain>
    </source>
</reference>
<dbReference type="InterPro" id="IPR036937">
    <property type="entry name" value="Adhesion_dom_fimbrial_sf"/>
</dbReference>
<feature type="domain" description="Fimbrial-type adhesion" evidence="3">
    <location>
        <begin position="55"/>
        <end position="205"/>
    </location>
</feature>
<dbReference type="InterPro" id="IPR050263">
    <property type="entry name" value="Bact_Fimbrial_Adh_Pro"/>
</dbReference>
<organism evidence="4 5">
    <name type="scientific">Burkholderia contaminans</name>
    <dbReference type="NCBI Taxonomy" id="488447"/>
    <lineage>
        <taxon>Bacteria</taxon>
        <taxon>Pseudomonadati</taxon>
        <taxon>Pseudomonadota</taxon>
        <taxon>Betaproteobacteria</taxon>
        <taxon>Burkholderiales</taxon>
        <taxon>Burkholderiaceae</taxon>
        <taxon>Burkholderia</taxon>
        <taxon>Burkholderia cepacia complex</taxon>
    </lineage>
</organism>
<name>A0A3N8PRY3_9BURK</name>
<dbReference type="EMBL" id="QTQV01000010">
    <property type="protein sequence ID" value="RQT14447.1"/>
    <property type="molecule type" value="Genomic_DNA"/>
</dbReference>
<dbReference type="PANTHER" id="PTHR33420:SF3">
    <property type="entry name" value="FIMBRIAL SUBUNIT ELFA"/>
    <property type="match status" value="1"/>
</dbReference>
<dbReference type="Pfam" id="PF00419">
    <property type="entry name" value="Fimbrial"/>
    <property type="match status" value="1"/>
</dbReference>
<dbReference type="Proteomes" id="UP000277921">
    <property type="component" value="Unassembled WGS sequence"/>
</dbReference>
<evidence type="ECO:0000256" key="2">
    <source>
        <dbReference type="SAM" id="MobiDB-lite"/>
    </source>
</evidence>
<gene>
    <name evidence="4" type="ORF">DF051_18975</name>
</gene>
<keyword evidence="1" id="KW-0732">Signal</keyword>
<evidence type="ECO:0000256" key="1">
    <source>
        <dbReference type="ARBA" id="ARBA00022729"/>
    </source>
</evidence>
<comment type="caution">
    <text evidence="4">The sequence shown here is derived from an EMBL/GenBank/DDBJ whole genome shotgun (WGS) entry which is preliminary data.</text>
</comment>
<evidence type="ECO:0000259" key="3">
    <source>
        <dbReference type="Pfam" id="PF00419"/>
    </source>
</evidence>
<dbReference type="InterPro" id="IPR008966">
    <property type="entry name" value="Adhesion_dom_sf"/>
</dbReference>
<feature type="region of interest" description="Disordered" evidence="2">
    <location>
        <begin position="149"/>
        <end position="169"/>
    </location>
</feature>
<dbReference type="Gene3D" id="2.60.40.1090">
    <property type="entry name" value="Fimbrial-type adhesion domain"/>
    <property type="match status" value="1"/>
</dbReference>
<dbReference type="GO" id="GO:0009289">
    <property type="term" value="C:pilus"/>
    <property type="evidence" value="ECO:0007669"/>
    <property type="project" value="InterPro"/>
</dbReference>
<evidence type="ECO:0000313" key="5">
    <source>
        <dbReference type="Proteomes" id="UP000277921"/>
    </source>
</evidence>
<protein>
    <submittedName>
        <fullName evidence="4">Type 1 fimbrial protein</fullName>
    </submittedName>
</protein>
<dbReference type="GO" id="GO:0043709">
    <property type="term" value="P:cell adhesion involved in single-species biofilm formation"/>
    <property type="evidence" value="ECO:0007669"/>
    <property type="project" value="TreeGrafter"/>
</dbReference>
<dbReference type="Gene3D" id="2.60.40.3310">
    <property type="match status" value="1"/>
</dbReference>
<dbReference type="PANTHER" id="PTHR33420">
    <property type="entry name" value="FIMBRIAL SUBUNIT ELFA-RELATED"/>
    <property type="match status" value="1"/>
</dbReference>
<proteinExistence type="predicted"/>
<sequence length="206" mass="21565">MQSPNSIIIEFVKTGPITSQGVLRGEIGGTWIRDKQFQFVSYRIAGGISIKPKVPTCSVATKRIDVQLSPSGNGFTTRDFKGVGTTTPERDFSIKLNCVGGDEGTSTNAHVTLTDNSNPGNLSNQLSLSPDSDASGVAVQVLKNGKPLSFGPDSSAAGNPGQWEAGNIPQGMGTFTIPLTARYIQTGAKVKGGNANAVATFTMSYH</sequence>